<evidence type="ECO:0000256" key="4">
    <source>
        <dbReference type="ARBA" id="ARBA00022490"/>
    </source>
</evidence>
<keyword evidence="14" id="KW-1185">Reference proteome</keyword>
<comment type="cofactor">
    <cofactor evidence="10">
        <name>[2Fe-2S] cluster</name>
        <dbReference type="ChEBI" id="CHEBI:190135"/>
    </cofactor>
</comment>
<dbReference type="GO" id="GO:0051539">
    <property type="term" value="F:4 iron, 4 sulfur cluster binding"/>
    <property type="evidence" value="ECO:0007669"/>
    <property type="project" value="UniProtKB-KW"/>
</dbReference>
<keyword evidence="6 10" id="KW-0479">Metal-binding</keyword>
<dbReference type="GO" id="GO:0051537">
    <property type="term" value="F:2 iron, 2 sulfur cluster binding"/>
    <property type="evidence" value="ECO:0007669"/>
    <property type="project" value="UniProtKB-UniRule"/>
</dbReference>
<feature type="region of interest" description="Fe-S binding site A" evidence="10">
    <location>
        <begin position="578"/>
        <end position="594"/>
    </location>
</feature>
<dbReference type="Gene3D" id="3.40.50.11000">
    <property type="entry name" value="Fe-S cluster assembly protein Dre2, N-terminal domain"/>
    <property type="match status" value="1"/>
</dbReference>
<evidence type="ECO:0000313" key="13">
    <source>
        <dbReference type="EMBL" id="KAI1879150.1"/>
    </source>
</evidence>
<dbReference type="InterPro" id="IPR046408">
    <property type="entry name" value="CIAPIN1"/>
</dbReference>
<comment type="domain">
    <text evidence="10">The twin Cx2C motifs are involved in the recognition by the mitochondrial MIA40-ERV1 disulfide relay system. The formation of 2 disulfide bonds in the Cx2C motifs through dithiol/disulfide exchange reactions effectively traps the protein in the mitochondrial intermembrane space.</text>
</comment>
<dbReference type="InterPro" id="IPR032466">
    <property type="entry name" value="Metal_Hydrolase"/>
</dbReference>
<dbReference type="HAMAP" id="MF_03115">
    <property type="entry name" value="Anamorsin"/>
    <property type="match status" value="1"/>
</dbReference>
<dbReference type="PANTHER" id="PTHR13273:SF14">
    <property type="entry name" value="ANAMORSIN"/>
    <property type="match status" value="1"/>
</dbReference>
<name>A0A9P9WTN2_9PEZI</name>
<keyword evidence="3 10" id="KW-0004">4Fe-4S</keyword>
<evidence type="ECO:0000256" key="7">
    <source>
        <dbReference type="ARBA" id="ARBA00023004"/>
    </source>
</evidence>
<feature type="binding site" evidence="10">
    <location>
        <position position="592"/>
    </location>
    <ligand>
        <name>[2Fe-2S] cluster</name>
        <dbReference type="ChEBI" id="CHEBI:190135"/>
    </ligand>
</feature>
<dbReference type="Pfam" id="PF05093">
    <property type="entry name" value="CIAPIN1"/>
    <property type="match status" value="1"/>
</dbReference>
<feature type="domain" description="Fe-S cluster assembly protein Dre2 N-terminal" evidence="12">
    <location>
        <begin position="365"/>
        <end position="495"/>
    </location>
</feature>
<keyword evidence="9 10" id="KW-0496">Mitochondrion</keyword>
<feature type="binding site" evidence="10">
    <location>
        <position position="594"/>
    </location>
    <ligand>
        <name>[2Fe-2S] cluster</name>
        <dbReference type="ChEBI" id="CHEBI:190135"/>
    </ligand>
</feature>
<keyword evidence="5 10" id="KW-0001">2Fe-2S</keyword>
<dbReference type="PANTHER" id="PTHR13273">
    <property type="entry name" value="ANAMORSIN"/>
    <property type="match status" value="1"/>
</dbReference>
<feature type="short sequence motif" description="Cx2C motif 2" evidence="10">
    <location>
        <begin position="650"/>
        <end position="653"/>
    </location>
</feature>
<evidence type="ECO:0000256" key="3">
    <source>
        <dbReference type="ARBA" id="ARBA00022485"/>
    </source>
</evidence>
<keyword evidence="4 10" id="KW-0963">Cytoplasm</keyword>
<dbReference type="InterPro" id="IPR007785">
    <property type="entry name" value="Anamorsin"/>
</dbReference>
<keyword evidence="7 10" id="KW-0408">Iron</keyword>
<dbReference type="AlphaFoldDB" id="A0A9P9WTN2"/>
<comment type="domain">
    <text evidence="10">The C-terminal domain binds 2 Fe-S clusters but is otherwise mostly in an intrinsically disordered conformation.</text>
</comment>
<dbReference type="GO" id="GO:0009055">
    <property type="term" value="F:electron transfer activity"/>
    <property type="evidence" value="ECO:0007669"/>
    <property type="project" value="UniProtKB-UniRule"/>
</dbReference>
<organism evidence="13 14">
    <name type="scientific">Neoarthrinium moseri</name>
    <dbReference type="NCBI Taxonomy" id="1658444"/>
    <lineage>
        <taxon>Eukaryota</taxon>
        <taxon>Fungi</taxon>
        <taxon>Dikarya</taxon>
        <taxon>Ascomycota</taxon>
        <taxon>Pezizomycotina</taxon>
        <taxon>Sordariomycetes</taxon>
        <taxon>Xylariomycetidae</taxon>
        <taxon>Amphisphaeriales</taxon>
        <taxon>Apiosporaceae</taxon>
        <taxon>Neoarthrinium</taxon>
    </lineage>
</organism>
<gene>
    <name evidence="13" type="ORF">JX265_002104</name>
</gene>
<protein>
    <recommendedName>
        <fullName evidence="15">Fe-S cluster assembly protein DRE2</fullName>
    </recommendedName>
</protein>
<dbReference type="GO" id="GO:0046872">
    <property type="term" value="F:metal ion binding"/>
    <property type="evidence" value="ECO:0007669"/>
    <property type="project" value="UniProtKB-KW"/>
</dbReference>
<dbReference type="Pfam" id="PF16803">
    <property type="entry name" value="DRE2_N"/>
    <property type="match status" value="1"/>
</dbReference>
<dbReference type="InterPro" id="IPR031838">
    <property type="entry name" value="Dre2_N"/>
</dbReference>
<feature type="binding site" evidence="10">
    <location>
        <position position="653"/>
    </location>
    <ligand>
        <name>[4Fe-4S] cluster</name>
        <dbReference type="ChEBI" id="CHEBI:49883"/>
    </ligand>
</feature>
<evidence type="ECO:0000259" key="11">
    <source>
        <dbReference type="Pfam" id="PF05093"/>
    </source>
</evidence>
<comment type="similarity">
    <text evidence="2 10">Belongs to the anamorsin family.</text>
</comment>
<evidence type="ECO:0000256" key="6">
    <source>
        <dbReference type="ARBA" id="ARBA00022723"/>
    </source>
</evidence>
<evidence type="ECO:0000256" key="1">
    <source>
        <dbReference type="ARBA" id="ARBA00001966"/>
    </source>
</evidence>
<feature type="region of interest" description="Fe-S binding site B" evidence="10">
    <location>
        <begin position="639"/>
        <end position="653"/>
    </location>
</feature>
<feature type="domain" description="Anamorsin C-terminal" evidence="11">
    <location>
        <begin position="574"/>
        <end position="669"/>
    </location>
</feature>
<feature type="short sequence motif" description="Cx2C motif 1" evidence="10">
    <location>
        <begin position="639"/>
        <end position="642"/>
    </location>
</feature>
<evidence type="ECO:0000256" key="5">
    <source>
        <dbReference type="ARBA" id="ARBA00022714"/>
    </source>
</evidence>
<dbReference type="GO" id="GO:0016226">
    <property type="term" value="P:iron-sulfur cluster assembly"/>
    <property type="evidence" value="ECO:0007669"/>
    <property type="project" value="UniProtKB-UniRule"/>
</dbReference>
<dbReference type="FunFam" id="3.40.50.11000:FF:000002">
    <property type="entry name" value="Fe-S cluster assembly protein DRE2"/>
    <property type="match status" value="1"/>
</dbReference>
<evidence type="ECO:0000259" key="12">
    <source>
        <dbReference type="Pfam" id="PF16803"/>
    </source>
</evidence>
<evidence type="ECO:0000256" key="2">
    <source>
        <dbReference type="ARBA" id="ARBA00008169"/>
    </source>
</evidence>
<comment type="caution">
    <text evidence="13">The sequence shown here is derived from an EMBL/GenBank/DDBJ whole genome shotgun (WGS) entry which is preliminary data.</text>
</comment>
<keyword evidence="8 10" id="KW-0411">Iron-sulfur</keyword>
<proteinExistence type="inferred from homology"/>
<feature type="binding site" evidence="10">
    <location>
        <position position="589"/>
    </location>
    <ligand>
        <name>[2Fe-2S] cluster</name>
        <dbReference type="ChEBI" id="CHEBI:190135"/>
    </ligand>
</feature>
<dbReference type="Proteomes" id="UP000829685">
    <property type="component" value="Unassembled WGS sequence"/>
</dbReference>
<accession>A0A9P9WTN2</accession>
<comment type="caution">
    <text evidence="10">Lacks conserved residue(s) required for the propagation of feature annotation.</text>
</comment>
<reference evidence="13" key="1">
    <citation type="submission" date="2021-03" db="EMBL/GenBank/DDBJ databases">
        <title>Revisited historic fungal species revealed as producer of novel bioactive compounds through whole genome sequencing and comparative genomics.</title>
        <authorList>
            <person name="Vignolle G.A."/>
            <person name="Hochenegger N."/>
            <person name="Mach R.L."/>
            <person name="Mach-Aigner A.R."/>
            <person name="Javad Rahimi M."/>
            <person name="Salim K.A."/>
            <person name="Chan C.M."/>
            <person name="Lim L.B.L."/>
            <person name="Cai F."/>
            <person name="Druzhinina I.S."/>
            <person name="U'Ren J.M."/>
            <person name="Derntl C."/>
        </authorList>
    </citation>
    <scope>NUCLEOTIDE SEQUENCE</scope>
    <source>
        <strain evidence="13">TUCIM 5799</strain>
    </source>
</reference>
<dbReference type="SUPFAM" id="SSF51556">
    <property type="entry name" value="Metallo-dependent hydrolases"/>
    <property type="match status" value="1"/>
</dbReference>
<evidence type="ECO:0000313" key="14">
    <source>
        <dbReference type="Proteomes" id="UP000829685"/>
    </source>
</evidence>
<sequence length="676" mass="73898">MFGKIALKKAYEIAGMEEKSKHEALLYINSSDRERYMRQISDISDERMRLSNTYSIGYTIVSLTVPGIQGIYNAKEAERRATEANDWAFPDLKIIVGHLGEHLPYDFWCIKHWFEDVKKSIAKEGGVMCKKTIYDYFKQNIWVTTSGHFCTELLRYVVKQIGADRVLFSVDYPYETIEGCSAWWDGHAEEIIRAVGGAENYRKIGRDNAKAQMPQFHLASGNVLVRKSMTLSTLYIALGQGTSLESSRQPEATHVTAASGDAPADRALHDFFRIPLLEVRDPVAPRALNLPLHLPTLPRHQSLKANFATTANKVTVATHHHRRPPYWEKFLQLHTMSPSAVTIDTSDDFVSPFAKSVQNGSSAARTLVLAPPSIASHEEKLRDVLAAHDRSVTDLQMLDRLSAGLVSLPQATYDLILVLTDADGTRSESSLLLNRDVFGRIVPSLKVGGKLQAQDGTLGQASEGADAREAVLAGLVAGPDGFTKAEDEEAVVPLKLSFGKNKKKSAAGPAVSSVTVNQSNGADAKLSMAPPVSKPAGVGFVDFSDDFDVDDDDDDIIDEDTLLTEEDLNKPLAIPAECVPKVGKRRRACKDCTCGLAEKIAAEDAAKREDADAKLKSLKLGADDLNEVDFTVQGKVGSCGNCSLGDAFRCDGCPYLGMPAFKPGEEVRLLNNDIQL</sequence>
<comment type="cofactor">
    <cofactor evidence="1 10">
        <name>[4Fe-4S] cluster</name>
        <dbReference type="ChEBI" id="CHEBI:49883"/>
    </cofactor>
</comment>
<evidence type="ECO:0008006" key="15">
    <source>
        <dbReference type="Google" id="ProtNLM"/>
    </source>
</evidence>
<feature type="binding site" evidence="10">
    <location>
        <position position="650"/>
    </location>
    <ligand>
        <name>[4Fe-4S] cluster</name>
        <dbReference type="ChEBI" id="CHEBI:49883"/>
    </ligand>
</feature>
<comment type="subcellular location">
    <subcellularLocation>
        <location evidence="10">Cytoplasm</location>
    </subcellularLocation>
    <subcellularLocation>
        <location evidence="10">Mitochondrion intermembrane space</location>
    </subcellularLocation>
</comment>
<feature type="binding site" evidence="10">
    <location>
        <position position="639"/>
    </location>
    <ligand>
        <name>[4Fe-4S] cluster</name>
        <dbReference type="ChEBI" id="CHEBI:49883"/>
    </ligand>
</feature>
<evidence type="ECO:0000256" key="8">
    <source>
        <dbReference type="ARBA" id="ARBA00023014"/>
    </source>
</evidence>
<feature type="binding site" evidence="10">
    <location>
        <position position="642"/>
    </location>
    <ligand>
        <name>[4Fe-4S] cluster</name>
        <dbReference type="ChEBI" id="CHEBI:49883"/>
    </ligand>
</feature>
<dbReference type="Gene3D" id="3.20.20.140">
    <property type="entry name" value="Metal-dependent hydrolases"/>
    <property type="match status" value="2"/>
</dbReference>
<evidence type="ECO:0000256" key="9">
    <source>
        <dbReference type="ARBA" id="ARBA00023128"/>
    </source>
</evidence>
<dbReference type="GO" id="GO:0005758">
    <property type="term" value="C:mitochondrial intermembrane space"/>
    <property type="evidence" value="ECO:0007669"/>
    <property type="project" value="UniProtKB-SubCell"/>
</dbReference>
<feature type="binding site" evidence="10">
    <location>
        <position position="578"/>
    </location>
    <ligand>
        <name>[2Fe-2S] cluster</name>
        <dbReference type="ChEBI" id="CHEBI:190135"/>
    </ligand>
</feature>
<dbReference type="EMBL" id="JAFIMR010000004">
    <property type="protein sequence ID" value="KAI1879150.1"/>
    <property type="molecule type" value="Genomic_DNA"/>
</dbReference>
<evidence type="ECO:0000256" key="10">
    <source>
        <dbReference type="HAMAP-Rule" id="MF_03115"/>
    </source>
</evidence>
<comment type="domain">
    <text evidence="10">The N-terminal domain has structural similarity with S-adenosyl-L-methionine-dependent methyltransferases, but does not bind S-adenosyl-L-methionine. It is required for correct assembly of the 2 Fe-S clusters.</text>
</comment>